<feature type="domain" description="Nucleolar 27S pre-rRNA processing Urb2/Npa2 C-terminal" evidence="2">
    <location>
        <begin position="1147"/>
        <end position="1360"/>
    </location>
</feature>
<sequence>MSNDSRVSEAALVRAVRSLDQGDAETVTDKLERVWDTLSQYRGGSFHAAQEMLLRWLLKNMTGNSAASESVRRCPRAWDIMGAVFGGIPLFSLAKSLADRRFVVVLQHTLKEVSKPQTASAQTNGAPDSDTEMVDASSATAETRKRKRSASAAPDLDAQRQAAGCLQTAEAIFESLRTLLARCELKLMDGPPSHRMGAEHVKSLFSSSAADTMETLVPLLTLCRLAADKTGMGYSKGLASWLSTFNALWDLHLQSAGDASDVAIHLSALGTSLLGKLTGVPSHQSLGIDEAVRQRWAQELRRFLARNLVLPSRASFFNSGSQEVIQVVVEMSGVSAPASYPILFDLVSKSPRAFGDKTTKKDYDGWEQAVFDAILLALKSMANEQSRTIVETMMKMAVERDTSLSAASLRSVCNEYALRPKKIDWNLLLSVARLNPDVFLLSEDGRKLLERVLLETQESESLAPEDFGSASRFIVALAEGYARARDLPSFVKTWLKCLAVTQPQASPEPIWLQQELVATVGSLIQGALSTSQLLEILDWLSSQTGPAESVARIHILGAISSGLTQEEFIDAANMKTFDGAFSTKSSRKDLPASISASRWTIAEKTLSRGTLEESGRVWSQVKSEVTKTLRKSPVRQGDTFAAFKCSVAAWISNHLHGAHEDEAASLTCSFIDRLGKEDEDSGNGGTMAITKRAYISWILSNSPRLVSLVMGRKKEFPTIVMSLISPGKDEDTITFEAVHEAACLVLENENNTNDYHLMNGLVDKMISLIDTSKTGRSLLATKTAIRFMLDVPEEAISRSQREECMKRLISPLSRKLDKPEKVGTEFWKPVLSLMIKLARRPNFYGGMTFSQLEAIGRAMSKSHRRSKEAVPMDDISQERTDFRLLKQLAQLTMRQMTSSNEEREKMYLKDAHAVLETPCQDSDVVPRLILLESFIYAVQESADVGDLKTNHLLRLAVPCVTSRKWRGKGLLPFLVALEAIDSLDRQTAMGSLSSSVPLLLEASEWLLENDIRFGLEVRMFLANHFPKSVESPLEIKLHAQDAVGELVHLTTPGADQTSVLEYVDTVIRNADEDTKLRYLEELLLREGQEPGPDALGQLLIIYRLVQHLTGPQTLAPVSEDGFDIARAHSLMCSRLRRTTSAAEFILATKILNLLLNQKSACMTQWNIELTLSTVSTICSSKGMAAPSSPKMYDSLCTLVETVIKRHRRRLDGHFHILVTVLQSLLRRLVSRPRDTEASQWEKHAKRFSRLITLICEPTIASVSSRSSQAPGGSLLDSEKDRAKRYAGAHMYLVLMQYVKLQLEHVVPHCVREVLETGMYSVMDITTPDGLKIMNDAMDPSGRIIFKELYKQYQKFGKWSGV</sequence>
<comment type="caution">
    <text evidence="3">The sequence shown here is derived from an EMBL/GenBank/DDBJ whole genome shotgun (WGS) entry which is preliminary data.</text>
</comment>
<reference evidence="3" key="2">
    <citation type="submission" date="2023-06" db="EMBL/GenBank/DDBJ databases">
        <authorList>
            <consortium name="Lawrence Berkeley National Laboratory"/>
            <person name="Haridas S."/>
            <person name="Hensen N."/>
            <person name="Bonometti L."/>
            <person name="Westerberg I."/>
            <person name="Brannstrom I.O."/>
            <person name="Guillou S."/>
            <person name="Cros-Aarteil S."/>
            <person name="Calhoun S."/>
            <person name="Kuo A."/>
            <person name="Mondo S."/>
            <person name="Pangilinan J."/>
            <person name="Riley R."/>
            <person name="LaButti K."/>
            <person name="Andreopoulos B."/>
            <person name="Lipzen A."/>
            <person name="Chen C."/>
            <person name="Yanf M."/>
            <person name="Daum C."/>
            <person name="Ng V."/>
            <person name="Clum A."/>
            <person name="Steindorff A."/>
            <person name="Ohm R."/>
            <person name="Martin F."/>
            <person name="Silar P."/>
            <person name="Natvig D."/>
            <person name="Lalanne C."/>
            <person name="Gautier V."/>
            <person name="Ament-velasquez S.L."/>
            <person name="Kruys A."/>
            <person name="Hutchinson M.I."/>
            <person name="Powell A.J."/>
            <person name="Barry K."/>
            <person name="Miller A.N."/>
            <person name="Grigoriev I.V."/>
            <person name="Debuchy R."/>
            <person name="Gladieux P."/>
            <person name="Thoren M.H."/>
            <person name="Johannesson H."/>
        </authorList>
    </citation>
    <scope>NUCLEOTIDE SEQUENCE</scope>
    <source>
        <strain evidence="3">CBS 232.78</strain>
    </source>
</reference>
<gene>
    <name evidence="3" type="ORF">B0H63DRAFT_482700</name>
</gene>
<dbReference type="EMBL" id="JAULSW010000007">
    <property type="protein sequence ID" value="KAK3375366.1"/>
    <property type="molecule type" value="Genomic_DNA"/>
</dbReference>
<accession>A0AAE0KF60</accession>
<evidence type="ECO:0000313" key="3">
    <source>
        <dbReference type="EMBL" id="KAK3375366.1"/>
    </source>
</evidence>
<protein>
    <submittedName>
        <fullName evidence="3">Urb2/Npa2 family-domain-containing protein</fullName>
    </submittedName>
</protein>
<dbReference type="PANTHER" id="PTHR15682:SF2">
    <property type="entry name" value="UNHEALTHY RIBOSOME BIOGENESIS PROTEIN 2 HOMOLOG"/>
    <property type="match status" value="1"/>
</dbReference>
<feature type="region of interest" description="Disordered" evidence="1">
    <location>
        <begin position="114"/>
        <end position="155"/>
    </location>
</feature>
<dbReference type="GO" id="GO:0042254">
    <property type="term" value="P:ribosome biogenesis"/>
    <property type="evidence" value="ECO:0007669"/>
    <property type="project" value="TreeGrafter"/>
</dbReference>
<reference evidence="3" key="1">
    <citation type="journal article" date="2023" name="Mol. Phylogenet. Evol.">
        <title>Genome-scale phylogeny and comparative genomics of the fungal order Sordariales.</title>
        <authorList>
            <person name="Hensen N."/>
            <person name="Bonometti L."/>
            <person name="Westerberg I."/>
            <person name="Brannstrom I.O."/>
            <person name="Guillou S."/>
            <person name="Cros-Aarteil S."/>
            <person name="Calhoun S."/>
            <person name="Haridas S."/>
            <person name="Kuo A."/>
            <person name="Mondo S."/>
            <person name="Pangilinan J."/>
            <person name="Riley R."/>
            <person name="LaButti K."/>
            <person name="Andreopoulos B."/>
            <person name="Lipzen A."/>
            <person name="Chen C."/>
            <person name="Yan M."/>
            <person name="Daum C."/>
            <person name="Ng V."/>
            <person name="Clum A."/>
            <person name="Steindorff A."/>
            <person name="Ohm R.A."/>
            <person name="Martin F."/>
            <person name="Silar P."/>
            <person name="Natvig D.O."/>
            <person name="Lalanne C."/>
            <person name="Gautier V."/>
            <person name="Ament-Velasquez S.L."/>
            <person name="Kruys A."/>
            <person name="Hutchinson M.I."/>
            <person name="Powell A.J."/>
            <person name="Barry K."/>
            <person name="Miller A.N."/>
            <person name="Grigoriev I.V."/>
            <person name="Debuchy R."/>
            <person name="Gladieux P."/>
            <person name="Hiltunen Thoren M."/>
            <person name="Johannesson H."/>
        </authorList>
    </citation>
    <scope>NUCLEOTIDE SEQUENCE</scope>
    <source>
        <strain evidence="3">CBS 232.78</strain>
    </source>
</reference>
<organism evidence="3 4">
    <name type="scientific">Podospora didyma</name>
    <dbReference type="NCBI Taxonomy" id="330526"/>
    <lineage>
        <taxon>Eukaryota</taxon>
        <taxon>Fungi</taxon>
        <taxon>Dikarya</taxon>
        <taxon>Ascomycota</taxon>
        <taxon>Pezizomycotina</taxon>
        <taxon>Sordariomycetes</taxon>
        <taxon>Sordariomycetidae</taxon>
        <taxon>Sordariales</taxon>
        <taxon>Podosporaceae</taxon>
        <taxon>Podospora</taxon>
    </lineage>
</organism>
<proteinExistence type="predicted"/>
<evidence type="ECO:0000259" key="2">
    <source>
        <dbReference type="Pfam" id="PF10441"/>
    </source>
</evidence>
<keyword evidence="4" id="KW-1185">Reference proteome</keyword>
<dbReference type="PANTHER" id="PTHR15682">
    <property type="entry name" value="UNHEALTHY RIBOSOME BIOGENESIS PROTEIN 2 HOMOLOG"/>
    <property type="match status" value="1"/>
</dbReference>
<evidence type="ECO:0000313" key="4">
    <source>
        <dbReference type="Proteomes" id="UP001285441"/>
    </source>
</evidence>
<dbReference type="InterPro" id="IPR018849">
    <property type="entry name" value="Urb2/Npa2_C"/>
</dbReference>
<dbReference type="InterPro" id="IPR052609">
    <property type="entry name" value="Ribosome_Biogenesis_Reg"/>
</dbReference>
<feature type="compositionally biased region" description="Polar residues" evidence="1">
    <location>
        <begin position="115"/>
        <end position="126"/>
    </location>
</feature>
<dbReference type="Proteomes" id="UP001285441">
    <property type="component" value="Unassembled WGS sequence"/>
</dbReference>
<name>A0AAE0KF60_9PEZI</name>
<dbReference type="Pfam" id="PF10441">
    <property type="entry name" value="Urb2"/>
    <property type="match status" value="1"/>
</dbReference>
<dbReference type="GO" id="GO:0005730">
    <property type="term" value="C:nucleolus"/>
    <property type="evidence" value="ECO:0007669"/>
    <property type="project" value="TreeGrafter"/>
</dbReference>
<evidence type="ECO:0000256" key="1">
    <source>
        <dbReference type="SAM" id="MobiDB-lite"/>
    </source>
</evidence>